<name>A0A3N6RW14_9GAMM</name>
<gene>
    <name evidence="1" type="ORF">EB241_16050</name>
</gene>
<organism evidence="1 2">
    <name type="scientific">Erwinia psidii</name>
    <dbReference type="NCBI Taxonomy" id="69224"/>
    <lineage>
        <taxon>Bacteria</taxon>
        <taxon>Pseudomonadati</taxon>
        <taxon>Pseudomonadota</taxon>
        <taxon>Gammaproteobacteria</taxon>
        <taxon>Enterobacterales</taxon>
        <taxon>Erwiniaceae</taxon>
        <taxon>Erwinia</taxon>
    </lineage>
</organism>
<evidence type="ECO:0000313" key="2">
    <source>
        <dbReference type="Proteomes" id="UP000279457"/>
    </source>
</evidence>
<evidence type="ECO:0000313" key="1">
    <source>
        <dbReference type="EMBL" id="RQM37194.1"/>
    </source>
</evidence>
<dbReference type="Proteomes" id="UP000279457">
    <property type="component" value="Unassembled WGS sequence"/>
</dbReference>
<dbReference type="EMBL" id="RHHM01000013">
    <property type="protein sequence ID" value="RQM37194.1"/>
    <property type="molecule type" value="Genomic_DNA"/>
</dbReference>
<reference evidence="1 2" key="1">
    <citation type="submission" date="2018-10" db="EMBL/GenBank/DDBJ databases">
        <title>Draft genome sequence for the type isolate of Erwinia psidii, agent causal of bacterial blight in guava (Psidium guajava) and wilt and die-back of Eucalyptus spp.</title>
        <authorList>
            <person name="Hermenegildo P.S."/>
            <person name="Santos S.A."/>
            <person name="Guimaraes L.M.S."/>
            <person name="Vidigal P.M.P."/>
            <person name="Pereira I.C."/>
            <person name="Badel J.L."/>
            <person name="Alfenas-Zerbini P."/>
            <person name="Ferreira M.A.S.V."/>
            <person name="Alfenas A.C."/>
        </authorList>
    </citation>
    <scope>NUCLEOTIDE SEQUENCE [LARGE SCALE GENOMIC DNA]</scope>
    <source>
        <strain evidence="1 2">IBSBF 435</strain>
    </source>
</reference>
<sequence length="68" mass="7368">MVIVGGLLWCSENAPHDGRLISQKQLTLAGKIYSFSTPALLYDGKTLVVPRVERNGSLPEDSAMAGFF</sequence>
<accession>A0A3N6RW14</accession>
<protein>
    <submittedName>
        <fullName evidence="1">Uncharacterized protein</fullName>
    </submittedName>
</protein>
<proteinExistence type="predicted"/>
<keyword evidence="2" id="KW-1185">Reference proteome</keyword>
<dbReference type="AlphaFoldDB" id="A0A3N6RW14"/>
<comment type="caution">
    <text evidence="1">The sequence shown here is derived from an EMBL/GenBank/DDBJ whole genome shotgun (WGS) entry which is preliminary data.</text>
</comment>